<accession>A0A4X1T2T7</accession>
<dbReference type="Ensembl" id="ENSSSCT00070011697.1">
    <property type="protein sequence ID" value="ENSSSCP00070009637.1"/>
    <property type="gene ID" value="ENSSSCG00070006149.1"/>
</dbReference>
<organism evidence="1 2">
    <name type="scientific">Sus scrofa</name>
    <name type="common">Pig</name>
    <dbReference type="NCBI Taxonomy" id="9823"/>
    <lineage>
        <taxon>Eukaryota</taxon>
        <taxon>Metazoa</taxon>
        <taxon>Chordata</taxon>
        <taxon>Craniata</taxon>
        <taxon>Vertebrata</taxon>
        <taxon>Euteleostomi</taxon>
        <taxon>Mammalia</taxon>
        <taxon>Eutheria</taxon>
        <taxon>Laurasiatheria</taxon>
        <taxon>Artiodactyla</taxon>
        <taxon>Suina</taxon>
        <taxon>Suidae</taxon>
        <taxon>Sus</taxon>
    </lineage>
</organism>
<name>A0A4X1T2T7_PIG</name>
<reference evidence="1" key="2">
    <citation type="submission" date="2025-08" db="UniProtKB">
        <authorList>
            <consortium name="Ensembl"/>
        </authorList>
    </citation>
    <scope>IDENTIFICATION</scope>
</reference>
<dbReference type="AlphaFoldDB" id="A0A4X1T2T7"/>
<reference evidence="1 2" key="1">
    <citation type="submission" date="2017-08" db="EMBL/GenBank/DDBJ databases">
        <title>USMARCv1.0.</title>
        <authorList>
            <person name="Hannum G.I."/>
            <person name="Koren S."/>
            <person name="Schroeder S.G."/>
            <person name="Chin S.C."/>
            <person name="Nonneman D.J."/>
            <person name="Becker S.A."/>
            <person name="Rosen B.D."/>
            <person name="Bickhart D.M."/>
            <person name="Putnam N.H."/>
            <person name="Green R.E."/>
            <person name="Tuggle C.K."/>
            <person name="Liu H."/>
            <person name="Rohrer G.A."/>
            <person name="Warr A."/>
            <person name="Hall R."/>
            <person name="Kim K."/>
            <person name="Hume D.A."/>
            <person name="Talbot R."/>
            <person name="Chow W."/>
            <person name="Howe K."/>
            <person name="Schwartz A.S."/>
            <person name="Watson M."/>
            <person name="Archibald A.L."/>
            <person name="Phillippy A.M."/>
            <person name="Smith T.P.L."/>
        </authorList>
    </citation>
    <scope>NUCLEOTIDE SEQUENCE [LARGE SCALE GENOMIC DNA]</scope>
</reference>
<sequence length="63" mass="7088">MIYLSTMWEHSKKTAIYKPGRGLFDTKSVGTLTLDLPASRPVRNKCLQLKPSQDLTCSKSKFA</sequence>
<evidence type="ECO:0000313" key="2">
    <source>
        <dbReference type="Proteomes" id="UP000314985"/>
    </source>
</evidence>
<protein>
    <submittedName>
        <fullName evidence="1">Uncharacterized protein</fullName>
    </submittedName>
</protein>
<proteinExistence type="predicted"/>
<evidence type="ECO:0000313" key="1">
    <source>
        <dbReference type="Ensembl" id="ENSSSCP00070009637.1"/>
    </source>
</evidence>
<dbReference type="Proteomes" id="UP000314985">
    <property type="component" value="Chromosome 7"/>
</dbReference>